<gene>
    <name evidence="2" type="ORF">UFOPK3707_00688</name>
</gene>
<dbReference type="AlphaFoldDB" id="A0A6J7IAK1"/>
<proteinExistence type="predicted"/>
<name>A0A6J7IAK1_9ZZZZ</name>
<accession>A0A6J7IAK1</accession>
<feature type="transmembrane region" description="Helical" evidence="1">
    <location>
        <begin position="48"/>
        <end position="68"/>
    </location>
</feature>
<organism evidence="2">
    <name type="scientific">freshwater metagenome</name>
    <dbReference type="NCBI Taxonomy" id="449393"/>
    <lineage>
        <taxon>unclassified sequences</taxon>
        <taxon>metagenomes</taxon>
        <taxon>ecological metagenomes</taxon>
    </lineage>
</organism>
<evidence type="ECO:0000313" key="2">
    <source>
        <dbReference type="EMBL" id="CAB4927730.1"/>
    </source>
</evidence>
<feature type="transmembrane region" description="Helical" evidence="1">
    <location>
        <begin position="80"/>
        <end position="107"/>
    </location>
</feature>
<feature type="transmembrane region" description="Helical" evidence="1">
    <location>
        <begin position="151"/>
        <end position="171"/>
    </location>
</feature>
<protein>
    <submittedName>
        <fullName evidence="2">Unannotated protein</fullName>
    </submittedName>
</protein>
<keyword evidence="1" id="KW-0812">Transmembrane</keyword>
<dbReference type="EMBL" id="CAFBMY010000099">
    <property type="protein sequence ID" value="CAB4927730.1"/>
    <property type="molecule type" value="Genomic_DNA"/>
</dbReference>
<keyword evidence="1" id="KW-1133">Transmembrane helix</keyword>
<sequence>MWSAINAPVFLTTPQGWWRFYGLNLDRDADWGSIWYALSLLGINMSHINYFSILSLAVIAVLLALYLFDFEITPSLSQVSFILMATVLCFGKVYSPQYVLWLVPLAILGMREKRDVPAFWIWQGGEVIYHLAIWQHLALVSGAHFGLPDGAYAIATLIRIATTLYFVSVLVRRNLANPSKARRRAHERLADFLFGTAESYP</sequence>
<keyword evidence="1" id="KW-0472">Membrane</keyword>
<feature type="transmembrane region" description="Helical" evidence="1">
    <location>
        <begin position="127"/>
        <end position="145"/>
    </location>
</feature>
<evidence type="ECO:0000256" key="1">
    <source>
        <dbReference type="SAM" id="Phobius"/>
    </source>
</evidence>
<reference evidence="2" key="1">
    <citation type="submission" date="2020-05" db="EMBL/GenBank/DDBJ databases">
        <authorList>
            <person name="Chiriac C."/>
            <person name="Salcher M."/>
            <person name="Ghai R."/>
            <person name="Kavagutti S V."/>
        </authorList>
    </citation>
    <scope>NUCLEOTIDE SEQUENCE</scope>
</reference>